<evidence type="ECO:0000313" key="11">
    <source>
        <dbReference type="Proteomes" id="UP001633002"/>
    </source>
</evidence>
<protein>
    <recommendedName>
        <fullName evidence="12">Cytochrome P450</fullName>
    </recommendedName>
</protein>
<dbReference type="InterPro" id="IPR002401">
    <property type="entry name" value="Cyt_P450_E_grp-I"/>
</dbReference>
<organism evidence="10 11">
    <name type="scientific">Riccia sorocarpa</name>
    <dbReference type="NCBI Taxonomy" id="122646"/>
    <lineage>
        <taxon>Eukaryota</taxon>
        <taxon>Viridiplantae</taxon>
        <taxon>Streptophyta</taxon>
        <taxon>Embryophyta</taxon>
        <taxon>Marchantiophyta</taxon>
        <taxon>Marchantiopsida</taxon>
        <taxon>Marchantiidae</taxon>
        <taxon>Marchantiales</taxon>
        <taxon>Ricciaceae</taxon>
        <taxon>Riccia</taxon>
    </lineage>
</organism>
<dbReference type="PRINTS" id="PR00385">
    <property type="entry name" value="P450"/>
</dbReference>
<dbReference type="Pfam" id="PF00067">
    <property type="entry name" value="p450"/>
    <property type="match status" value="1"/>
</dbReference>
<name>A0ABD3HZR2_9MARC</name>
<keyword evidence="9" id="KW-1133">Transmembrane helix</keyword>
<proteinExistence type="inferred from homology"/>
<dbReference type="PANTHER" id="PTHR24286">
    <property type="entry name" value="CYTOCHROME P450 26"/>
    <property type="match status" value="1"/>
</dbReference>
<dbReference type="InterPro" id="IPR001128">
    <property type="entry name" value="Cyt_P450"/>
</dbReference>
<comment type="caution">
    <text evidence="10">The sequence shown here is derived from an EMBL/GenBank/DDBJ whole genome shotgun (WGS) entry which is preliminary data.</text>
</comment>
<evidence type="ECO:0000256" key="7">
    <source>
        <dbReference type="PIRSR" id="PIRSR602401-1"/>
    </source>
</evidence>
<evidence type="ECO:0000256" key="9">
    <source>
        <dbReference type="SAM" id="Phobius"/>
    </source>
</evidence>
<dbReference type="Proteomes" id="UP001633002">
    <property type="component" value="Unassembled WGS sequence"/>
</dbReference>
<dbReference type="Gene3D" id="1.10.630.10">
    <property type="entry name" value="Cytochrome P450"/>
    <property type="match status" value="1"/>
</dbReference>
<keyword evidence="11" id="KW-1185">Reference proteome</keyword>
<comment type="similarity">
    <text evidence="1 8">Belongs to the cytochrome P450 family.</text>
</comment>
<keyword evidence="2 7" id="KW-0349">Heme</keyword>
<evidence type="ECO:0000256" key="8">
    <source>
        <dbReference type="RuleBase" id="RU000461"/>
    </source>
</evidence>
<keyword evidence="4 8" id="KW-0560">Oxidoreductase</keyword>
<evidence type="ECO:0000256" key="2">
    <source>
        <dbReference type="ARBA" id="ARBA00022617"/>
    </source>
</evidence>
<dbReference type="InterPro" id="IPR017972">
    <property type="entry name" value="Cyt_P450_CS"/>
</dbReference>
<evidence type="ECO:0000256" key="3">
    <source>
        <dbReference type="ARBA" id="ARBA00022723"/>
    </source>
</evidence>
<dbReference type="EMBL" id="JBJQOH010000002">
    <property type="protein sequence ID" value="KAL3695546.1"/>
    <property type="molecule type" value="Genomic_DNA"/>
</dbReference>
<dbReference type="PANTHER" id="PTHR24286:SF384">
    <property type="entry name" value="P450, PUTATIVE (EUROFUNG)-RELATED"/>
    <property type="match status" value="1"/>
</dbReference>
<dbReference type="InterPro" id="IPR036396">
    <property type="entry name" value="Cyt_P450_sf"/>
</dbReference>
<keyword evidence="6 8" id="KW-0503">Monooxygenase</keyword>
<dbReference type="PRINTS" id="PR00463">
    <property type="entry name" value="EP450I"/>
</dbReference>
<dbReference type="PROSITE" id="PS00086">
    <property type="entry name" value="CYTOCHROME_P450"/>
    <property type="match status" value="1"/>
</dbReference>
<evidence type="ECO:0000313" key="10">
    <source>
        <dbReference type="EMBL" id="KAL3695546.1"/>
    </source>
</evidence>
<evidence type="ECO:0008006" key="12">
    <source>
        <dbReference type="Google" id="ProtNLM"/>
    </source>
</evidence>
<feature type="transmembrane region" description="Helical" evidence="9">
    <location>
        <begin position="18"/>
        <end position="35"/>
    </location>
</feature>
<keyword evidence="9" id="KW-0472">Membrane</keyword>
<dbReference type="SUPFAM" id="SSF48264">
    <property type="entry name" value="Cytochrome P450"/>
    <property type="match status" value="1"/>
</dbReference>
<keyword evidence="5 7" id="KW-0408">Iron</keyword>
<dbReference type="GO" id="GO:0046872">
    <property type="term" value="F:metal ion binding"/>
    <property type="evidence" value="ECO:0007669"/>
    <property type="project" value="UniProtKB-KW"/>
</dbReference>
<reference evidence="10 11" key="1">
    <citation type="submission" date="2024-09" db="EMBL/GenBank/DDBJ databases">
        <title>Chromosome-scale assembly of Riccia sorocarpa.</title>
        <authorList>
            <person name="Paukszto L."/>
        </authorList>
    </citation>
    <scope>NUCLEOTIDE SEQUENCE [LARGE SCALE GENOMIC DNA]</scope>
    <source>
        <strain evidence="10">LP-2024</strain>
        <tissue evidence="10">Aerial parts of the thallus</tissue>
    </source>
</reference>
<feature type="binding site" description="axial binding residue" evidence="7">
    <location>
        <position position="436"/>
    </location>
    <ligand>
        <name>heme</name>
        <dbReference type="ChEBI" id="CHEBI:30413"/>
    </ligand>
    <ligandPart>
        <name>Fe</name>
        <dbReference type="ChEBI" id="CHEBI:18248"/>
    </ligandPart>
</feature>
<accession>A0ABD3HZR2</accession>
<dbReference type="AlphaFoldDB" id="A0ABD3HZR2"/>
<evidence type="ECO:0000256" key="1">
    <source>
        <dbReference type="ARBA" id="ARBA00010617"/>
    </source>
</evidence>
<evidence type="ECO:0000256" key="4">
    <source>
        <dbReference type="ARBA" id="ARBA00023002"/>
    </source>
</evidence>
<comment type="cofactor">
    <cofactor evidence="7">
        <name>heme</name>
        <dbReference type="ChEBI" id="CHEBI:30413"/>
    </cofactor>
</comment>
<keyword evidence="3 7" id="KW-0479">Metal-binding</keyword>
<dbReference type="GO" id="GO:0004497">
    <property type="term" value="F:monooxygenase activity"/>
    <property type="evidence" value="ECO:0007669"/>
    <property type="project" value="UniProtKB-KW"/>
</dbReference>
<sequence>MAGIWKELSFMFSGERDMTLIVILAVTVFWLLGSVSRHYRNRNRLPLPPGHFGFPFIGRTIEYISAVRTGHGIRQWTQKQIDKHGPLFKWRFMGYSVVAMVNPEDNKFILLNEATSNHELFHVGTLFGAESLVVHSGEQHKLSRRYLSRFFDHTAIGRYLDGVNRTAVRHFTNHWQGKEQVVALEMTDLYSFSAICNLLTLDEGPLMNEYLMKCCILEEGIACMPINLPGFHYYKALKAREWIVDMLGRLMEQRRREIAEDHVSEAAKVDVLTSLLTATDEKGNSLSDQFIKDNLLLFSLGGSGTTSRTLAMAIYYIAKNPHVYKHKLILEEKRRGGKDENTLTMEDIYAMKYTSSVLKETLRLQPPNPGDFRRTVTDLEYKGYFIPKGWLLMWSNQDTHFNPKYFKDPLKFDPSRWKKPPSPFTYLPFGGGIRTCLGNEYAKMEILVFIHHLVRRYSWSLVDPNNDELIIRDAFPRTPDKTLIVVKQITNF</sequence>
<evidence type="ECO:0000256" key="6">
    <source>
        <dbReference type="ARBA" id="ARBA00023033"/>
    </source>
</evidence>
<gene>
    <name evidence="10" type="ORF">R1sor_009622</name>
</gene>
<evidence type="ECO:0000256" key="5">
    <source>
        <dbReference type="ARBA" id="ARBA00023004"/>
    </source>
</evidence>
<keyword evidence="9" id="KW-0812">Transmembrane</keyword>